<keyword evidence="4" id="KW-1185">Reference proteome</keyword>
<evidence type="ECO:0000313" key="4">
    <source>
        <dbReference type="Proteomes" id="UP000010880"/>
    </source>
</evidence>
<dbReference type="Proteomes" id="UP000010880">
    <property type="component" value="Chromosome"/>
</dbReference>
<dbReference type="eggNOG" id="COG3299">
    <property type="taxonomic scope" value="Bacteria"/>
</dbReference>
<accession>L0KD02</accession>
<dbReference type="EMBL" id="CP003359">
    <property type="protein sequence ID" value="AGB41958.1"/>
    <property type="molecule type" value="Genomic_DNA"/>
</dbReference>
<evidence type="ECO:0000313" key="3">
    <source>
        <dbReference type="EMBL" id="AGB41958.1"/>
    </source>
</evidence>
<feature type="transmembrane region" description="Helical" evidence="1">
    <location>
        <begin position="124"/>
        <end position="145"/>
    </location>
</feature>
<dbReference type="STRING" id="748449.Halha_2064"/>
<reference evidence="4" key="1">
    <citation type="submission" date="2012-02" db="EMBL/GenBank/DDBJ databases">
        <title>The complete genome of Halobacteroides halobius DSM 5150.</title>
        <authorList>
            <person name="Lucas S."/>
            <person name="Copeland A."/>
            <person name="Lapidus A."/>
            <person name="Glavina del Rio T."/>
            <person name="Dalin E."/>
            <person name="Tice H."/>
            <person name="Bruce D."/>
            <person name="Goodwin L."/>
            <person name="Pitluck S."/>
            <person name="Peters L."/>
            <person name="Mikhailova N."/>
            <person name="Gu W."/>
            <person name="Kyrpides N."/>
            <person name="Mavromatis K."/>
            <person name="Ivanova N."/>
            <person name="Brettin T."/>
            <person name="Detter J.C."/>
            <person name="Han C."/>
            <person name="Larimer F."/>
            <person name="Land M."/>
            <person name="Hauser L."/>
            <person name="Markowitz V."/>
            <person name="Cheng J.-F."/>
            <person name="Hugenholtz P."/>
            <person name="Woyke T."/>
            <person name="Wu D."/>
            <person name="Tindall B."/>
            <person name="Pomrenke H."/>
            <person name="Brambilla E."/>
            <person name="Klenk H.-P."/>
            <person name="Eisen J.A."/>
        </authorList>
    </citation>
    <scope>NUCLEOTIDE SEQUENCE [LARGE SCALE GENOMIC DNA]</scope>
    <source>
        <strain evidence="4">ATCC 35273 / DSM 5150 / MD-1</strain>
    </source>
</reference>
<keyword evidence="1" id="KW-0812">Transmembrane</keyword>
<gene>
    <name evidence="3" type="ordered locus">Halha_2064</name>
</gene>
<organism evidence="3 4">
    <name type="scientific">Halobacteroides halobius (strain ATCC 35273 / DSM 5150 / MD-1)</name>
    <dbReference type="NCBI Taxonomy" id="748449"/>
    <lineage>
        <taxon>Bacteria</taxon>
        <taxon>Bacillati</taxon>
        <taxon>Bacillota</taxon>
        <taxon>Clostridia</taxon>
        <taxon>Halanaerobiales</taxon>
        <taxon>Halobacteroidaceae</taxon>
        <taxon>Halobacteroides</taxon>
    </lineage>
</organism>
<dbReference type="AlphaFoldDB" id="L0KD02"/>
<protein>
    <recommendedName>
        <fullName evidence="2">Baseplate protein J-like barrel domain-containing protein</fullName>
    </recommendedName>
</protein>
<evidence type="ECO:0000259" key="2">
    <source>
        <dbReference type="Pfam" id="PF04865"/>
    </source>
</evidence>
<dbReference type="Pfam" id="PF04865">
    <property type="entry name" value="Baseplate_J"/>
    <property type="match status" value="1"/>
</dbReference>
<feature type="domain" description="Baseplate protein J-like barrel" evidence="2">
    <location>
        <begin position="225"/>
        <end position="310"/>
    </location>
</feature>
<keyword evidence="1" id="KW-0472">Membrane</keyword>
<dbReference type="KEGG" id="hhl:Halha_2064"/>
<dbReference type="RefSeq" id="WP_015327672.1">
    <property type="nucleotide sequence ID" value="NC_019978.1"/>
</dbReference>
<name>L0KD02_HALHC</name>
<keyword evidence="1" id="KW-1133">Transmembrane helix</keyword>
<dbReference type="HOGENOM" id="CLU_540539_0_0_9"/>
<proteinExistence type="predicted"/>
<dbReference type="InterPro" id="IPR006949">
    <property type="entry name" value="Barrel_Baseplate_J-like"/>
</dbReference>
<dbReference type="OrthoDB" id="2110569at2"/>
<evidence type="ECO:0000256" key="1">
    <source>
        <dbReference type="SAM" id="Phobius"/>
    </source>
</evidence>
<sequence length="504" mass="56608">MQDYNKIYIDPDEPLSSLLERIKSDPKDKIVIIIHHKSPIFSGQINIELIKSHAQKEEKELIFITDIEKIKNLLVEVGFLVYSSLEEFEVQTGSQIEVAATQEQAAIVAVEDQPSNNSRSKSSVFGKLALIFILIIVAAGVWFYFTIPLITIDLVPVLEKKPISIQVKGLKRLENINYQSKMIPLIKKQVKLKEQIKVKATGHKEIGVSKATGFLALINDQRRKITIPQGTKVATRNGVQFRTLEEVTVPSAKVNKFMEMVVGVKAGRAEVNIEAIHKGEVGNVSKARIVQFVNNSYPVKIINPESTTGGENSIVKVITHQDIKRGLKKAKSVLLKKARQRISNLFPATVICFKDDIQFSETILNHKLKVGDIAKQLAITGSIKATSFAVKKEGLTALVFKSYKESLRDDFKLKSPEITIQRLELTQISPQEIKLNIKARGQIIGKIDKKEIIERIIGKRVKIAKEILNNKPELSTYQIKPANQVNLPQFRFAFNVVIKEPVKE</sequence>